<dbReference type="Gene3D" id="2.40.160.60">
    <property type="entry name" value="Outer membrane protein transport protein (OMPP1/FadL/TodX)"/>
    <property type="match status" value="1"/>
</dbReference>
<feature type="chain" id="PRO_5034980381" evidence="8">
    <location>
        <begin position="25"/>
        <end position="443"/>
    </location>
</feature>
<accession>A0A8G2EW83</accession>
<dbReference type="Pfam" id="PF03349">
    <property type="entry name" value="Toluene_X"/>
    <property type="match status" value="1"/>
</dbReference>
<evidence type="ECO:0000256" key="7">
    <source>
        <dbReference type="ARBA" id="ARBA00023237"/>
    </source>
</evidence>
<dbReference type="Proteomes" id="UP000198615">
    <property type="component" value="Unassembled WGS sequence"/>
</dbReference>
<evidence type="ECO:0000256" key="3">
    <source>
        <dbReference type="ARBA" id="ARBA00022452"/>
    </source>
</evidence>
<reference evidence="9 10" key="1">
    <citation type="submission" date="2016-10" db="EMBL/GenBank/DDBJ databases">
        <authorList>
            <person name="Varghese N."/>
            <person name="Submissions S."/>
        </authorList>
    </citation>
    <scope>NUCLEOTIDE SEQUENCE [LARGE SCALE GENOMIC DNA]</scope>
    <source>
        <strain evidence="9 10">DSM 18839</strain>
    </source>
</reference>
<dbReference type="EMBL" id="FNBW01000005">
    <property type="protein sequence ID" value="SDF67313.1"/>
    <property type="molecule type" value="Genomic_DNA"/>
</dbReference>
<name>A0A8G2EW83_9PROT</name>
<evidence type="ECO:0000256" key="5">
    <source>
        <dbReference type="ARBA" id="ARBA00022729"/>
    </source>
</evidence>
<feature type="signal peptide" evidence="8">
    <location>
        <begin position="1"/>
        <end position="24"/>
    </location>
</feature>
<keyword evidence="7" id="KW-0998">Cell outer membrane</keyword>
<dbReference type="PANTHER" id="PTHR35093:SF3">
    <property type="entry name" value="LONG-CHAIN FATTY ACID TRANSPORT PROTEIN"/>
    <property type="match status" value="1"/>
</dbReference>
<evidence type="ECO:0000256" key="4">
    <source>
        <dbReference type="ARBA" id="ARBA00022692"/>
    </source>
</evidence>
<dbReference type="PANTHER" id="PTHR35093">
    <property type="entry name" value="OUTER MEMBRANE PROTEIN NMB0088-RELATED"/>
    <property type="match status" value="1"/>
</dbReference>
<evidence type="ECO:0000256" key="6">
    <source>
        <dbReference type="ARBA" id="ARBA00023136"/>
    </source>
</evidence>
<keyword evidence="10" id="KW-1185">Reference proteome</keyword>
<dbReference type="SUPFAM" id="SSF56935">
    <property type="entry name" value="Porins"/>
    <property type="match status" value="1"/>
</dbReference>
<evidence type="ECO:0000313" key="9">
    <source>
        <dbReference type="EMBL" id="SDF67313.1"/>
    </source>
</evidence>
<evidence type="ECO:0000256" key="1">
    <source>
        <dbReference type="ARBA" id="ARBA00004571"/>
    </source>
</evidence>
<sequence length="443" mass="46374">MRMSLIVACSVVGGSLTAADVVLASGFQLKEQSSSKLGNAFAGAGASGDDASIMFYNPAGIALFKNPQAMAGVAAIKPTAKLGIASATDGTGGTMSGGEGGDAGSLAAVPSAYLVAPVNDQVNVGLAINVPFGLRTSYEDDWAGRYHAITSDLETVSITGVASLKLSDKLSIGGGPYVNYARARLTNAIDFGTICVGALGAGSCSALGALPQQADGKVDISGDDWSMGATAGLLYEPMKGTRIGLSWRSQTKVSVQGDADFDVPDSARALTATGAFTDSDISSTVTLPETIGLSLHHEITDEVAVMGDVVWTAWHRFEELRIEFDNAAQADSVTRENWNDTFFVSLGATWRPDDNWTLRTGVAYDQSPVDANFRTARIPDQDRYWLAVGADYQVDDRWKISAGYTHIFVDSAALDESSAAAGTLRGTYEGSIDILTVGATLRF</sequence>
<keyword evidence="6" id="KW-0472">Membrane</keyword>
<evidence type="ECO:0000256" key="2">
    <source>
        <dbReference type="ARBA" id="ARBA00008163"/>
    </source>
</evidence>
<dbReference type="GO" id="GO:0015483">
    <property type="term" value="F:long-chain fatty acid transporting porin activity"/>
    <property type="evidence" value="ECO:0007669"/>
    <property type="project" value="TreeGrafter"/>
</dbReference>
<comment type="subcellular location">
    <subcellularLocation>
        <location evidence="1">Cell outer membrane</location>
        <topology evidence="1">Multi-pass membrane protein</topology>
    </subcellularLocation>
</comment>
<keyword evidence="4" id="KW-0812">Transmembrane</keyword>
<dbReference type="InterPro" id="IPR005017">
    <property type="entry name" value="OMPP1/FadL/TodX"/>
</dbReference>
<dbReference type="RefSeq" id="WP_093150033.1">
    <property type="nucleotide sequence ID" value="NZ_FNBW01000005.1"/>
</dbReference>
<proteinExistence type="inferred from homology"/>
<keyword evidence="3" id="KW-1134">Transmembrane beta strand</keyword>
<comment type="similarity">
    <text evidence="2">Belongs to the OmpP1/FadL family.</text>
</comment>
<dbReference type="GO" id="GO:0009279">
    <property type="term" value="C:cell outer membrane"/>
    <property type="evidence" value="ECO:0007669"/>
    <property type="project" value="UniProtKB-SubCell"/>
</dbReference>
<evidence type="ECO:0000256" key="8">
    <source>
        <dbReference type="SAM" id="SignalP"/>
    </source>
</evidence>
<organism evidence="9 10">
    <name type="scientific">Thalassobaculum litoreum DSM 18839</name>
    <dbReference type="NCBI Taxonomy" id="1123362"/>
    <lineage>
        <taxon>Bacteria</taxon>
        <taxon>Pseudomonadati</taxon>
        <taxon>Pseudomonadota</taxon>
        <taxon>Alphaproteobacteria</taxon>
        <taxon>Rhodospirillales</taxon>
        <taxon>Thalassobaculaceae</taxon>
        <taxon>Thalassobaculum</taxon>
    </lineage>
</organism>
<comment type="caution">
    <text evidence="9">The sequence shown here is derived from an EMBL/GenBank/DDBJ whole genome shotgun (WGS) entry which is preliminary data.</text>
</comment>
<protein>
    <submittedName>
        <fullName evidence="9">Long-chain fatty acid transport protein</fullName>
    </submittedName>
</protein>
<keyword evidence="5 8" id="KW-0732">Signal</keyword>
<dbReference type="OrthoDB" id="19849at2"/>
<gene>
    <name evidence="9" type="ORF">SAMN05660686_02015</name>
</gene>
<evidence type="ECO:0000313" key="10">
    <source>
        <dbReference type="Proteomes" id="UP000198615"/>
    </source>
</evidence>
<dbReference type="AlphaFoldDB" id="A0A8G2EW83"/>